<evidence type="ECO:0000256" key="5">
    <source>
        <dbReference type="ARBA" id="ARBA00023163"/>
    </source>
</evidence>
<evidence type="ECO:0000256" key="8">
    <source>
        <dbReference type="SAM" id="Coils"/>
    </source>
</evidence>
<dbReference type="PROSITE" id="PS51525">
    <property type="entry name" value="NET"/>
    <property type="match status" value="1"/>
</dbReference>
<dbReference type="Pfam" id="PF00439">
    <property type="entry name" value="Bromodomain"/>
    <property type="match status" value="1"/>
</dbReference>
<dbReference type="PANTHER" id="PTHR46136:SF33">
    <property type="entry name" value="TRANSCRIPTION FACTOR GTE10"/>
    <property type="match status" value="1"/>
</dbReference>
<organism evidence="12 13">
    <name type="scientific">Deinandra increscens subsp. villosa</name>
    <dbReference type="NCBI Taxonomy" id="3103831"/>
    <lineage>
        <taxon>Eukaryota</taxon>
        <taxon>Viridiplantae</taxon>
        <taxon>Streptophyta</taxon>
        <taxon>Embryophyta</taxon>
        <taxon>Tracheophyta</taxon>
        <taxon>Spermatophyta</taxon>
        <taxon>Magnoliopsida</taxon>
        <taxon>eudicotyledons</taxon>
        <taxon>Gunneridae</taxon>
        <taxon>Pentapetalae</taxon>
        <taxon>asterids</taxon>
        <taxon>campanulids</taxon>
        <taxon>Asterales</taxon>
        <taxon>Asteraceae</taxon>
        <taxon>Asteroideae</taxon>
        <taxon>Heliantheae alliance</taxon>
        <taxon>Madieae</taxon>
        <taxon>Madiinae</taxon>
        <taxon>Deinandra</taxon>
    </lineage>
</organism>
<dbReference type="Gene3D" id="1.20.1270.220">
    <property type="match status" value="1"/>
</dbReference>
<dbReference type="CDD" id="cd05506">
    <property type="entry name" value="Bromo_plant1"/>
    <property type="match status" value="1"/>
</dbReference>
<dbReference type="Gene3D" id="1.20.920.10">
    <property type="entry name" value="Bromodomain-like"/>
    <property type="match status" value="1"/>
</dbReference>
<evidence type="ECO:0000256" key="6">
    <source>
        <dbReference type="ARBA" id="ARBA00023242"/>
    </source>
</evidence>
<name>A0AAP0H2F6_9ASTR</name>
<feature type="region of interest" description="Disordered" evidence="9">
    <location>
        <begin position="482"/>
        <end position="517"/>
    </location>
</feature>
<dbReference type="SMART" id="SM00297">
    <property type="entry name" value="BROMO"/>
    <property type="match status" value="1"/>
</dbReference>
<evidence type="ECO:0000256" key="1">
    <source>
        <dbReference type="ARBA" id="ARBA00004123"/>
    </source>
</evidence>
<proteinExistence type="predicted"/>
<keyword evidence="6" id="KW-0539">Nucleus</keyword>
<reference evidence="12 13" key="1">
    <citation type="submission" date="2024-04" db="EMBL/GenBank/DDBJ databases">
        <title>The reference genome of an endangered Asteraceae, Deinandra increscens subsp. villosa, native to the Central Coast of California.</title>
        <authorList>
            <person name="Guilliams M."/>
            <person name="Hasenstab-Lehman K."/>
            <person name="Meyer R."/>
            <person name="Mcevoy S."/>
        </authorList>
    </citation>
    <scope>NUCLEOTIDE SEQUENCE [LARGE SCALE GENOMIC DNA]</scope>
    <source>
        <tissue evidence="12">Leaf</tissue>
    </source>
</reference>
<dbReference type="SUPFAM" id="SSF47370">
    <property type="entry name" value="Bromodomain"/>
    <property type="match status" value="1"/>
</dbReference>
<protein>
    <submittedName>
        <fullName evidence="12">Uncharacterized protein</fullName>
    </submittedName>
</protein>
<keyword evidence="4 7" id="KW-0103">Bromodomain</keyword>
<evidence type="ECO:0000256" key="9">
    <source>
        <dbReference type="SAM" id="MobiDB-lite"/>
    </source>
</evidence>
<dbReference type="PANTHER" id="PTHR46136">
    <property type="entry name" value="TRANSCRIPTION FACTOR GTE8"/>
    <property type="match status" value="1"/>
</dbReference>
<gene>
    <name evidence="12" type="ORF">SSX86_013413</name>
</gene>
<keyword evidence="2" id="KW-0805">Transcription regulation</keyword>
<evidence type="ECO:0000256" key="2">
    <source>
        <dbReference type="ARBA" id="ARBA00023015"/>
    </source>
</evidence>
<feature type="region of interest" description="Disordered" evidence="9">
    <location>
        <begin position="660"/>
        <end position="704"/>
    </location>
</feature>
<accession>A0AAP0H2F6</accession>
<evidence type="ECO:0000313" key="13">
    <source>
        <dbReference type="Proteomes" id="UP001408789"/>
    </source>
</evidence>
<dbReference type="Pfam" id="PF17035">
    <property type="entry name" value="BET"/>
    <property type="match status" value="1"/>
</dbReference>
<dbReference type="Proteomes" id="UP001408789">
    <property type="component" value="Unassembled WGS sequence"/>
</dbReference>
<evidence type="ECO:0000256" key="4">
    <source>
        <dbReference type="ARBA" id="ARBA00023117"/>
    </source>
</evidence>
<dbReference type="PROSITE" id="PS50014">
    <property type="entry name" value="BROMODOMAIN_2"/>
    <property type="match status" value="1"/>
</dbReference>
<dbReference type="InterPro" id="IPR036427">
    <property type="entry name" value="Bromodomain-like_sf"/>
</dbReference>
<dbReference type="AlphaFoldDB" id="A0AAP0H2F6"/>
<dbReference type="EMBL" id="JBCNJP010000014">
    <property type="protein sequence ID" value="KAK9069297.1"/>
    <property type="molecule type" value="Genomic_DNA"/>
</dbReference>
<dbReference type="GO" id="GO:0005634">
    <property type="term" value="C:nucleus"/>
    <property type="evidence" value="ECO:0007669"/>
    <property type="project" value="UniProtKB-SubCell"/>
</dbReference>
<keyword evidence="5" id="KW-0804">Transcription</keyword>
<keyword evidence="3 8" id="KW-0175">Coiled coil</keyword>
<dbReference type="InterPro" id="IPR038336">
    <property type="entry name" value="NET_sf"/>
</dbReference>
<dbReference type="InterPro" id="IPR001487">
    <property type="entry name" value="Bromodomain"/>
</dbReference>
<feature type="compositionally biased region" description="Low complexity" evidence="9">
    <location>
        <begin position="420"/>
        <end position="440"/>
    </location>
</feature>
<feature type="region of interest" description="Disordered" evidence="9">
    <location>
        <begin position="412"/>
        <end position="443"/>
    </location>
</feature>
<feature type="domain" description="Bromo" evidence="10">
    <location>
        <begin position="188"/>
        <end position="260"/>
    </location>
</feature>
<evidence type="ECO:0000256" key="3">
    <source>
        <dbReference type="ARBA" id="ARBA00023054"/>
    </source>
</evidence>
<dbReference type="InterPro" id="IPR052442">
    <property type="entry name" value="Env_Response_Regulator"/>
</dbReference>
<dbReference type="PRINTS" id="PR00503">
    <property type="entry name" value="BROMODOMAIN"/>
</dbReference>
<evidence type="ECO:0000313" key="12">
    <source>
        <dbReference type="EMBL" id="KAK9069297.1"/>
    </source>
</evidence>
<dbReference type="InterPro" id="IPR037377">
    <property type="entry name" value="GTE_bromo"/>
</dbReference>
<keyword evidence="13" id="KW-1185">Reference proteome</keyword>
<feature type="compositionally biased region" description="Acidic residues" evidence="9">
    <location>
        <begin position="678"/>
        <end position="687"/>
    </location>
</feature>
<dbReference type="InterPro" id="IPR027353">
    <property type="entry name" value="NET_dom"/>
</dbReference>
<sequence>MAPGFPVEFVGHRVVSKKLLRTNSTQMMGKSRKVSKGYSSGFVPDYRHAVETMADSEGYGSSGRVDTELTASEVSCAPRNRSGKLNSDSYQQFGVPIQVISLSKLSNFERKELEVRLKSELEHVRKFQKNIEEGFSPQRKTMPKKRVLPGNANGGSHLKKAAALPLPPPATGTAMLMKQCDTLLNRLMKHDFGWVFNVPVDIEKLKIPDYYTVIKHPMDFGTVKKNLNSGKYVDPWGFVADVRLTFSNAMTYNPPGNDVHIMAETMSKFFEVRWKAIEKKLSVATNPQEPVKKIMSVADKQKLSSELEASVADLPETIIDFLKENSSNGNETADDEIEIDIDILSDETLFKLRKLLDEYLVDKQKNTFNNEPGFTTSSMQAVKVNDVNEEDIDIGGDDMPITSFPPVEIEKDTGVRDSKCSSSSSSSSDSGSSSSGLYSDSDSDGAKLTAIVNNIKNTLGSEVNTEQTMDVLRHAEGEHYSLNRVDQVEQKPQSDPVAAEIGGNQDGEGAPNERQVSPNKLYRAALLRSRFADTILKAQEKTVGKVEKQDLERLRLDKEEVEKRRKEEKARLQAEARAAEEAKQKAELEAAAEAKRKRELEREAAREALQKMEKMVDINDNTQFLEDLEMLSVGPTEPIQSLIDENTADCYQDALGSFNLNGKGNPLEQLGLYRKDDVDDEEDEDAEPGTGPVMADDHEEAEID</sequence>
<evidence type="ECO:0000256" key="7">
    <source>
        <dbReference type="PROSITE-ProRule" id="PRU00035"/>
    </source>
</evidence>
<feature type="domain" description="NET" evidence="11">
    <location>
        <begin position="285"/>
        <end position="367"/>
    </location>
</feature>
<evidence type="ECO:0000259" key="10">
    <source>
        <dbReference type="PROSITE" id="PS50014"/>
    </source>
</evidence>
<comment type="caution">
    <text evidence="12">The sequence shown here is derived from an EMBL/GenBank/DDBJ whole genome shotgun (WGS) entry which is preliminary data.</text>
</comment>
<feature type="coiled-coil region" evidence="8">
    <location>
        <begin position="544"/>
        <end position="615"/>
    </location>
</feature>
<comment type="subcellular location">
    <subcellularLocation>
        <location evidence="1">Nucleus</location>
    </subcellularLocation>
</comment>
<evidence type="ECO:0000259" key="11">
    <source>
        <dbReference type="PROSITE" id="PS51525"/>
    </source>
</evidence>